<sequence>MKLRMLTRVHGFDVEGPKAVSKSVPRVDCRDTGGSFRHSRDTTHHHQLAIVQLQRRAIRKKLCAVSQLKLAYTARVRSSPATTL</sequence>
<protein>
    <submittedName>
        <fullName evidence="1">Uncharacterized protein</fullName>
    </submittedName>
</protein>
<dbReference type="AlphaFoldDB" id="A0A166FGY3"/>
<evidence type="ECO:0000313" key="2">
    <source>
        <dbReference type="Proteomes" id="UP000076532"/>
    </source>
</evidence>
<reference evidence="1 2" key="1">
    <citation type="journal article" date="2016" name="Mol. Biol. Evol.">
        <title>Comparative Genomics of Early-Diverging Mushroom-Forming Fungi Provides Insights into the Origins of Lignocellulose Decay Capabilities.</title>
        <authorList>
            <person name="Nagy L.G."/>
            <person name="Riley R."/>
            <person name="Tritt A."/>
            <person name="Adam C."/>
            <person name="Daum C."/>
            <person name="Floudas D."/>
            <person name="Sun H."/>
            <person name="Yadav J.S."/>
            <person name="Pangilinan J."/>
            <person name="Larsson K.H."/>
            <person name="Matsuura K."/>
            <person name="Barry K."/>
            <person name="Labutti K."/>
            <person name="Kuo R."/>
            <person name="Ohm R.A."/>
            <person name="Bhattacharya S.S."/>
            <person name="Shirouzu T."/>
            <person name="Yoshinaga Y."/>
            <person name="Martin F.M."/>
            <person name="Grigoriev I.V."/>
            <person name="Hibbett D.S."/>
        </authorList>
    </citation>
    <scope>NUCLEOTIDE SEQUENCE [LARGE SCALE GENOMIC DNA]</scope>
    <source>
        <strain evidence="1 2">CBS 109695</strain>
    </source>
</reference>
<dbReference type="Proteomes" id="UP000076532">
    <property type="component" value="Unassembled WGS sequence"/>
</dbReference>
<keyword evidence="2" id="KW-1185">Reference proteome</keyword>
<dbReference type="EMBL" id="KV417589">
    <property type="protein sequence ID" value="KZP16794.1"/>
    <property type="molecule type" value="Genomic_DNA"/>
</dbReference>
<organism evidence="1 2">
    <name type="scientific">Athelia psychrophila</name>
    <dbReference type="NCBI Taxonomy" id="1759441"/>
    <lineage>
        <taxon>Eukaryota</taxon>
        <taxon>Fungi</taxon>
        <taxon>Dikarya</taxon>
        <taxon>Basidiomycota</taxon>
        <taxon>Agaricomycotina</taxon>
        <taxon>Agaricomycetes</taxon>
        <taxon>Agaricomycetidae</taxon>
        <taxon>Atheliales</taxon>
        <taxon>Atheliaceae</taxon>
        <taxon>Athelia</taxon>
    </lineage>
</organism>
<proteinExistence type="predicted"/>
<feature type="non-terminal residue" evidence="1">
    <location>
        <position position="84"/>
    </location>
</feature>
<gene>
    <name evidence="1" type="ORF">FIBSPDRAFT_865544</name>
</gene>
<evidence type="ECO:0000313" key="1">
    <source>
        <dbReference type="EMBL" id="KZP16794.1"/>
    </source>
</evidence>
<accession>A0A166FGY3</accession>
<name>A0A166FGY3_9AGAM</name>